<dbReference type="EMBL" id="JBBUTG010000026">
    <property type="protein sequence ID" value="MEK8034269.1"/>
    <property type="molecule type" value="Genomic_DNA"/>
</dbReference>
<sequence>MKLTHRLIRNIALALFAAQAGAAGAQATAPYNEAVRMMNGKRVVEVAPFPAHMQGMVPAFQRPDENPPMTPYVNVVETPGGLMDCRGTYWYHPKACSPSTFGKEKTGRQWVVKLKGQWQVCLGREAPQACIPMAPDGRLHALPTPPQE</sequence>
<comment type="caution">
    <text evidence="2">The sequence shown here is derived from an EMBL/GenBank/DDBJ whole genome shotgun (WGS) entry which is preliminary data.</text>
</comment>
<dbReference type="Proteomes" id="UP001371218">
    <property type="component" value="Unassembled WGS sequence"/>
</dbReference>
<feature type="chain" id="PRO_5045452671" evidence="1">
    <location>
        <begin position="23"/>
        <end position="148"/>
    </location>
</feature>
<reference evidence="2 3" key="1">
    <citation type="submission" date="2024-04" db="EMBL/GenBank/DDBJ databases">
        <title>Novel species of the genus Ideonella isolated from streams.</title>
        <authorList>
            <person name="Lu H."/>
        </authorList>
    </citation>
    <scope>NUCLEOTIDE SEQUENCE [LARGE SCALE GENOMIC DNA]</scope>
    <source>
        <strain evidence="2 3">DXS29W</strain>
    </source>
</reference>
<name>A0ABU9BWB9_9BURK</name>
<dbReference type="RefSeq" id="WP_341428696.1">
    <property type="nucleotide sequence ID" value="NZ_JBBUTG010000026.1"/>
</dbReference>
<evidence type="ECO:0000256" key="1">
    <source>
        <dbReference type="SAM" id="SignalP"/>
    </source>
</evidence>
<evidence type="ECO:0000313" key="3">
    <source>
        <dbReference type="Proteomes" id="UP001371218"/>
    </source>
</evidence>
<feature type="signal peptide" evidence="1">
    <location>
        <begin position="1"/>
        <end position="22"/>
    </location>
</feature>
<accession>A0ABU9BWB9</accession>
<keyword evidence="1" id="KW-0732">Signal</keyword>
<gene>
    <name evidence="2" type="ORF">AACH06_25870</name>
</gene>
<protein>
    <submittedName>
        <fullName evidence="2">Uncharacterized protein</fullName>
    </submittedName>
</protein>
<organism evidence="2 3">
    <name type="scientific">Ideonella lacteola</name>
    <dbReference type="NCBI Taxonomy" id="2984193"/>
    <lineage>
        <taxon>Bacteria</taxon>
        <taxon>Pseudomonadati</taxon>
        <taxon>Pseudomonadota</taxon>
        <taxon>Betaproteobacteria</taxon>
        <taxon>Burkholderiales</taxon>
        <taxon>Sphaerotilaceae</taxon>
        <taxon>Ideonella</taxon>
    </lineage>
</organism>
<evidence type="ECO:0000313" key="2">
    <source>
        <dbReference type="EMBL" id="MEK8034269.1"/>
    </source>
</evidence>
<keyword evidence="3" id="KW-1185">Reference proteome</keyword>
<proteinExistence type="predicted"/>